<sequence>MEAADKIKKLRKATPTLELPSVTQLPESTNCLACSEDGRYLCLGHCRGLSVWSASSLTCVSEWLQDRLEITSVQMTRIAEMTYLLGTVDDMGVARVFAHHSDVIHLFGVINIMEDVNKRSICLTFELHEGGHYGAASVSCNGAAWLEVYHFPSAAWLEELERASSQKQDPNSSGEVDVKWSPVAVMIKIKPPKILAGRPLDGPPEVSQTTDYLAHCVALDVIMNSSRQWQKTSFNVEPMPDVLWPHAKEILCSAVSRCTRYIALGLDDALVCVWDRLSGAPLAVVLVPAENSAFIRMQFTDYWSVCADDSEIFTAEKVHLLLLCKSGEIHTVTTGRGTQSCTTQLTERPEDSRDFPSVITSVPFLQGLSLVVKRNGKMFLQDVINKTTVCFLTPPTTHLVSTPCSPVYALNAKLQTLFIRGDQDTSCSASSEDSSQSQLFIFRFRESGITKQFVISHPDSPQQQKTLSYDTLEETCNVYLQQRALSVAERTRDIMKTWERLQETAVTLQQRQ</sequence>
<proteinExistence type="predicted"/>
<dbReference type="CTD" id="56964"/>
<dbReference type="InterPro" id="IPR036322">
    <property type="entry name" value="WD40_repeat_dom_sf"/>
</dbReference>
<dbReference type="AlphaFoldDB" id="A0A9Y4NJD7"/>
<dbReference type="PANTHER" id="PTHR12219:SF17">
    <property type="entry name" value="WD REPEAT-CONTAINING PROTEIN 93"/>
    <property type="match status" value="1"/>
</dbReference>
<protein>
    <submittedName>
        <fullName evidence="2">WD repeat-containing protein 93</fullName>
    </submittedName>
</protein>
<dbReference type="SUPFAM" id="SSF50978">
    <property type="entry name" value="WD40 repeat-like"/>
    <property type="match status" value="1"/>
</dbReference>
<evidence type="ECO:0000313" key="1">
    <source>
        <dbReference type="Proteomes" id="UP000694891"/>
    </source>
</evidence>
<keyword evidence="1" id="KW-1185">Reference proteome</keyword>
<dbReference type="InterPro" id="IPR015943">
    <property type="entry name" value="WD40/YVTN_repeat-like_dom_sf"/>
</dbReference>
<dbReference type="InterPro" id="IPR049547">
    <property type="entry name" value="WDR93_beta-prop"/>
</dbReference>
<dbReference type="Pfam" id="PF21030">
    <property type="entry name" value="WDR93"/>
    <property type="match status" value="1"/>
</dbReference>
<evidence type="ECO:0000313" key="2">
    <source>
        <dbReference type="RefSeq" id="XP_008298365.1"/>
    </source>
</evidence>
<accession>A0A9Y4NJD7</accession>
<dbReference type="GeneID" id="103370944"/>
<reference evidence="2" key="1">
    <citation type="submission" date="2025-08" db="UniProtKB">
        <authorList>
            <consortium name="RefSeq"/>
        </authorList>
    </citation>
    <scope>IDENTIFICATION</scope>
</reference>
<dbReference type="GO" id="GO:0022900">
    <property type="term" value="P:electron transport chain"/>
    <property type="evidence" value="ECO:0007669"/>
    <property type="project" value="InterPro"/>
</dbReference>
<dbReference type="InterPro" id="IPR006885">
    <property type="entry name" value="NADH_UbQ_FeS_4_mit-like"/>
</dbReference>
<organism evidence="1 2">
    <name type="scientific">Stegastes partitus</name>
    <name type="common">bicolor damselfish</name>
    <dbReference type="NCBI Taxonomy" id="144197"/>
    <lineage>
        <taxon>Eukaryota</taxon>
        <taxon>Metazoa</taxon>
        <taxon>Chordata</taxon>
        <taxon>Craniata</taxon>
        <taxon>Vertebrata</taxon>
        <taxon>Euteleostomi</taxon>
        <taxon>Actinopterygii</taxon>
        <taxon>Neopterygii</taxon>
        <taxon>Teleostei</taxon>
        <taxon>Neoteleostei</taxon>
        <taxon>Acanthomorphata</taxon>
        <taxon>Ovalentaria</taxon>
        <taxon>Pomacentridae</taxon>
        <taxon>Stegastes</taxon>
    </lineage>
</organism>
<name>A0A9Y4NJD7_9TELE</name>
<dbReference type="PANTHER" id="PTHR12219">
    <property type="entry name" value="NADH-UBIQUINONE OXIDOREDUCTASE"/>
    <property type="match status" value="1"/>
</dbReference>
<dbReference type="Gene3D" id="2.130.10.10">
    <property type="entry name" value="YVTN repeat-like/Quinoprotein amine dehydrogenase"/>
    <property type="match status" value="1"/>
</dbReference>
<dbReference type="Proteomes" id="UP000694891">
    <property type="component" value="Unplaced"/>
</dbReference>
<dbReference type="RefSeq" id="XP_008298365.1">
    <property type="nucleotide sequence ID" value="XM_008300143.1"/>
</dbReference>
<gene>
    <name evidence="2" type="primary">wdr93</name>
</gene>